<protein>
    <submittedName>
        <fullName evidence="2">Uncharacterized protein</fullName>
    </submittedName>
</protein>
<dbReference type="EMBL" id="CP126114">
    <property type="protein sequence ID" value="WHY85929.1"/>
    <property type="molecule type" value="Genomic_DNA"/>
</dbReference>
<dbReference type="Proteomes" id="UP001178288">
    <property type="component" value="Chromosome"/>
</dbReference>
<keyword evidence="1" id="KW-1133">Transmembrane helix</keyword>
<reference evidence="2" key="1">
    <citation type="submission" date="2023-05" db="EMBL/GenBank/DDBJ databases">
        <title>Comparative genomics of Bacillaceae isolates and their secondary metabolite potential.</title>
        <authorList>
            <person name="Song L."/>
            <person name="Nielsen L.J."/>
            <person name="Mohite O."/>
            <person name="Xu X."/>
            <person name="Weber T."/>
            <person name="Kovacs A.T."/>
        </authorList>
    </citation>
    <scope>NUCLEOTIDE SEQUENCE</scope>
    <source>
        <strain evidence="2">XLM17</strain>
    </source>
</reference>
<keyword evidence="3" id="KW-1185">Reference proteome</keyword>
<keyword evidence="1" id="KW-0812">Transmembrane</keyword>
<dbReference type="AlphaFoldDB" id="A0AA95MPE9"/>
<dbReference type="KEGG" id="nnv:QNH39_25695"/>
<evidence type="ECO:0000313" key="3">
    <source>
        <dbReference type="Proteomes" id="UP001178288"/>
    </source>
</evidence>
<name>A0AA95MPE9_9BACI</name>
<organism evidence="2 3">
    <name type="scientific">Neobacillus novalis</name>
    <dbReference type="NCBI Taxonomy" id="220687"/>
    <lineage>
        <taxon>Bacteria</taxon>
        <taxon>Bacillati</taxon>
        <taxon>Bacillota</taxon>
        <taxon>Bacilli</taxon>
        <taxon>Bacillales</taxon>
        <taxon>Bacillaceae</taxon>
        <taxon>Neobacillus</taxon>
    </lineage>
</organism>
<keyword evidence="1" id="KW-0472">Membrane</keyword>
<proteinExistence type="predicted"/>
<gene>
    <name evidence="2" type="ORF">QNH39_25695</name>
</gene>
<accession>A0AA95MPE9</accession>
<feature type="transmembrane region" description="Helical" evidence="1">
    <location>
        <begin position="15"/>
        <end position="32"/>
    </location>
</feature>
<evidence type="ECO:0000256" key="1">
    <source>
        <dbReference type="SAM" id="Phobius"/>
    </source>
</evidence>
<evidence type="ECO:0000313" key="2">
    <source>
        <dbReference type="EMBL" id="WHY85929.1"/>
    </source>
</evidence>
<sequence length="43" mass="4988">MIRLTIDDIGDKGNVIMDIMGWIIFLVAIWIGRKKQVRKKQSS</sequence>
<dbReference type="RefSeq" id="WP_283935860.1">
    <property type="nucleotide sequence ID" value="NZ_CP126114.1"/>
</dbReference>